<dbReference type="EMBL" id="CM046392">
    <property type="protein sequence ID" value="KAI8553720.1"/>
    <property type="molecule type" value="Genomic_DNA"/>
</dbReference>
<protein>
    <submittedName>
        <fullName evidence="1">Uncharacterized protein</fullName>
    </submittedName>
</protein>
<comment type="caution">
    <text evidence="1">The sequence shown here is derived from an EMBL/GenBank/DDBJ whole genome shotgun (WGS) entry which is preliminary data.</text>
</comment>
<reference evidence="1" key="1">
    <citation type="submission" date="2022-02" db="EMBL/GenBank/DDBJ databases">
        <title>Plant Genome Project.</title>
        <authorList>
            <person name="Zhang R.-G."/>
        </authorList>
    </citation>
    <scope>NUCLEOTIDE SEQUENCE</scope>
    <source>
        <strain evidence="1">AT1</strain>
    </source>
</reference>
<keyword evidence="2" id="KW-1185">Reference proteome</keyword>
<organism evidence="1 2">
    <name type="scientific">Rhododendron molle</name>
    <name type="common">Chinese azalea</name>
    <name type="synonym">Azalea mollis</name>
    <dbReference type="NCBI Taxonomy" id="49168"/>
    <lineage>
        <taxon>Eukaryota</taxon>
        <taxon>Viridiplantae</taxon>
        <taxon>Streptophyta</taxon>
        <taxon>Embryophyta</taxon>
        <taxon>Tracheophyta</taxon>
        <taxon>Spermatophyta</taxon>
        <taxon>Magnoliopsida</taxon>
        <taxon>eudicotyledons</taxon>
        <taxon>Gunneridae</taxon>
        <taxon>Pentapetalae</taxon>
        <taxon>asterids</taxon>
        <taxon>Ericales</taxon>
        <taxon>Ericaceae</taxon>
        <taxon>Ericoideae</taxon>
        <taxon>Rhodoreae</taxon>
        <taxon>Rhododendron</taxon>
    </lineage>
</organism>
<accession>A0ACC0NKK3</accession>
<evidence type="ECO:0000313" key="1">
    <source>
        <dbReference type="EMBL" id="KAI8553720.1"/>
    </source>
</evidence>
<sequence length="157" mass="17875">MANISFPISLWLFVLLICPAVAFASLTEEDFTFADNANHNIDKSAALLPPARADYRIREDAACLRDEESYHTRQFYSRKLMEVKEAGLAPTPSPPGSRMKEIAKLVFYFLMLFVIISVQFFLFVAVVVVIVYFFYYVGLLVVVCVRYAVDAVKKLWA</sequence>
<dbReference type="Proteomes" id="UP001062846">
    <property type="component" value="Chromosome 5"/>
</dbReference>
<gene>
    <name evidence="1" type="ORF">RHMOL_Rhmol05G0038400</name>
</gene>
<evidence type="ECO:0000313" key="2">
    <source>
        <dbReference type="Proteomes" id="UP001062846"/>
    </source>
</evidence>
<proteinExistence type="predicted"/>
<name>A0ACC0NKK3_RHOML</name>